<dbReference type="InterPro" id="IPR016197">
    <property type="entry name" value="Chromo-like_dom_sf"/>
</dbReference>
<evidence type="ECO:0000259" key="3">
    <source>
        <dbReference type="PROSITE" id="PS50013"/>
    </source>
</evidence>
<feature type="region of interest" description="Disordered" evidence="2">
    <location>
        <begin position="1"/>
        <end position="44"/>
    </location>
</feature>
<dbReference type="InterPro" id="IPR041577">
    <property type="entry name" value="RT_RNaseH_2"/>
</dbReference>
<dbReference type="PROSITE" id="PS50013">
    <property type="entry name" value="CHROMO_2"/>
    <property type="match status" value="1"/>
</dbReference>
<dbReference type="SUPFAM" id="SSF54160">
    <property type="entry name" value="Chromo domain-like"/>
    <property type="match status" value="1"/>
</dbReference>
<reference evidence="4" key="1">
    <citation type="submission" date="2023-03" db="EMBL/GenBank/DDBJ databases">
        <title>Electrophorus voltai genome.</title>
        <authorList>
            <person name="Bian C."/>
        </authorList>
    </citation>
    <scope>NUCLEOTIDE SEQUENCE</scope>
    <source>
        <strain evidence="4">CB-2022</strain>
        <tissue evidence="4">Muscle</tissue>
    </source>
</reference>
<dbReference type="InterPro" id="IPR023780">
    <property type="entry name" value="Chromo_domain"/>
</dbReference>
<evidence type="ECO:0000256" key="2">
    <source>
        <dbReference type="SAM" id="MobiDB-lite"/>
    </source>
</evidence>
<feature type="non-terminal residue" evidence="4">
    <location>
        <position position="1"/>
    </location>
</feature>
<organism evidence="4 5">
    <name type="scientific">Electrophorus voltai</name>
    <dbReference type="NCBI Taxonomy" id="2609070"/>
    <lineage>
        <taxon>Eukaryota</taxon>
        <taxon>Metazoa</taxon>
        <taxon>Chordata</taxon>
        <taxon>Craniata</taxon>
        <taxon>Vertebrata</taxon>
        <taxon>Euteleostomi</taxon>
        <taxon>Actinopterygii</taxon>
        <taxon>Neopterygii</taxon>
        <taxon>Teleostei</taxon>
        <taxon>Ostariophysi</taxon>
        <taxon>Gymnotiformes</taxon>
        <taxon>Gymnotoidei</taxon>
        <taxon>Gymnotidae</taxon>
        <taxon>Electrophorus</taxon>
    </lineage>
</organism>
<feature type="region of interest" description="Disordered" evidence="2">
    <location>
        <begin position="83"/>
        <end position="107"/>
    </location>
</feature>
<evidence type="ECO:0000256" key="1">
    <source>
        <dbReference type="ARBA" id="ARBA00004123"/>
    </source>
</evidence>
<sequence>MVACAKPTRNMGRQPHLTVSPQQGNIPPGDIHREPQRRQAGHRPQEYEDLAQAFSTTRATLLPSHREGDCGITIKEGASSGTLVLSQNPSQTNSEDQLSGSGGPPKVEESFEVLKATFTTVPVLQQPDPKKPFIVEVDALDTGVGIVLSQHTVEHWCRESEKTWEETHQRLRKAISAFKRKADRQRGETLRYSPGQEVWVSTRDGHVGAPGKLAASQASRAFHVLALKPVTRGPLAVEEVPLASPPPPLETVESLVYKVRTLLDSRRRGGGLHYLMDWEGYGPEECSWVPASQILDPDLIASFHQLHLRRSTLREQ</sequence>
<dbReference type="Pfam" id="PF17919">
    <property type="entry name" value="RT_RNaseH_2"/>
    <property type="match status" value="1"/>
</dbReference>
<comment type="subcellular location">
    <subcellularLocation>
        <location evidence="1">Nucleus</location>
    </subcellularLocation>
</comment>
<dbReference type="GO" id="GO:0005634">
    <property type="term" value="C:nucleus"/>
    <property type="evidence" value="ECO:0007669"/>
    <property type="project" value="UniProtKB-SubCell"/>
</dbReference>
<proteinExistence type="predicted"/>
<feature type="domain" description="Chromo" evidence="3">
    <location>
        <begin position="257"/>
        <end position="315"/>
    </location>
</feature>
<dbReference type="Gene3D" id="2.40.50.40">
    <property type="match status" value="1"/>
</dbReference>
<keyword evidence="5" id="KW-1185">Reference proteome</keyword>
<dbReference type="SMART" id="SM00298">
    <property type="entry name" value="CHROMO"/>
    <property type="match status" value="1"/>
</dbReference>
<evidence type="ECO:0000313" key="4">
    <source>
        <dbReference type="EMBL" id="KAK1793431.1"/>
    </source>
</evidence>
<feature type="compositionally biased region" description="Polar residues" evidence="2">
    <location>
        <begin position="83"/>
        <end position="99"/>
    </location>
</feature>
<dbReference type="SUPFAM" id="SSF56672">
    <property type="entry name" value="DNA/RNA polymerases"/>
    <property type="match status" value="1"/>
</dbReference>
<comment type="caution">
    <text evidence="4">The sequence shown here is derived from an EMBL/GenBank/DDBJ whole genome shotgun (WGS) entry which is preliminary data.</text>
</comment>
<protein>
    <recommendedName>
        <fullName evidence="3">Chromo domain-containing protein</fullName>
    </recommendedName>
</protein>
<name>A0AAD8Z6M9_9TELE</name>
<evidence type="ECO:0000313" key="5">
    <source>
        <dbReference type="Proteomes" id="UP001239994"/>
    </source>
</evidence>
<gene>
    <name evidence="4" type="ORF">P4O66_011807</name>
</gene>
<dbReference type="AlphaFoldDB" id="A0AAD8Z6M9"/>
<dbReference type="Proteomes" id="UP001239994">
    <property type="component" value="Unassembled WGS sequence"/>
</dbReference>
<dbReference type="InterPro" id="IPR043502">
    <property type="entry name" value="DNA/RNA_pol_sf"/>
</dbReference>
<dbReference type="EMBL" id="JAROKS010000018">
    <property type="protein sequence ID" value="KAK1793431.1"/>
    <property type="molecule type" value="Genomic_DNA"/>
</dbReference>
<dbReference type="Pfam" id="PF00385">
    <property type="entry name" value="Chromo"/>
    <property type="match status" value="1"/>
</dbReference>
<dbReference type="InterPro" id="IPR000953">
    <property type="entry name" value="Chromo/chromo_shadow_dom"/>
</dbReference>
<accession>A0AAD8Z6M9</accession>